<dbReference type="KEGG" id="ppp:112274729"/>
<evidence type="ECO:0000256" key="7">
    <source>
        <dbReference type="ARBA" id="ARBA00022832"/>
    </source>
</evidence>
<keyword evidence="17" id="KW-1185">Reference proteome</keyword>
<keyword evidence="8" id="KW-0809">Transit peptide</keyword>
<feature type="domain" description="Acyl-ACP thioesterase-like C-terminal" evidence="14">
    <location>
        <begin position="321"/>
        <end position="394"/>
    </location>
</feature>
<reference evidence="16" key="3">
    <citation type="submission" date="2020-12" db="UniProtKB">
        <authorList>
            <consortium name="EnsemblPlants"/>
        </authorList>
    </citation>
    <scope>IDENTIFICATION</scope>
</reference>
<comment type="function">
    <text evidence="11">Plays an essential role in chain termination during de novo fatty acid synthesis.</text>
</comment>
<dbReference type="FunFam" id="3.10.129.10:FF:000014">
    <property type="entry name" value="Acyl-[acyl-carrier-protein] hydrolase"/>
    <property type="match status" value="1"/>
</dbReference>
<dbReference type="Proteomes" id="UP000006727">
    <property type="component" value="Chromosome 22"/>
</dbReference>
<dbReference type="EnsemblPlants" id="Pp3c22_11160V3.2">
    <property type="protein sequence ID" value="Pp3c22_11160V3.2"/>
    <property type="gene ID" value="Pp3c22_11160"/>
</dbReference>
<dbReference type="PaxDb" id="3218-PP1S121_22V6.1"/>
<dbReference type="FunCoup" id="A0A2K1IN40">
    <property type="interactions" value="370"/>
</dbReference>
<dbReference type="EC" id="3.1.2.-" evidence="11"/>
<evidence type="ECO:0000256" key="9">
    <source>
        <dbReference type="ARBA" id="ARBA00023098"/>
    </source>
</evidence>
<dbReference type="PANTHER" id="PTHR31727">
    <property type="entry name" value="OLEOYL-ACYL CARRIER PROTEIN THIOESTERASE 1, CHLOROPLASTIC"/>
    <property type="match status" value="1"/>
</dbReference>
<dbReference type="SUPFAM" id="SSF54637">
    <property type="entry name" value="Thioesterase/thiol ester dehydrase-isomerase"/>
    <property type="match status" value="2"/>
</dbReference>
<feature type="domain" description="Acyl-ACP thioesterase N-terminal hotdog" evidence="13">
    <location>
        <begin position="158"/>
        <end position="293"/>
    </location>
</feature>
<keyword evidence="10 11" id="KW-0275">Fatty acid biosynthesis</keyword>
<sequence length="495" mass="53882">MEVISGSGLGTRSSYCGGVDLGKGGGAAVNTSSCCRCGIDARSSTLKGLGLVFNSSESSFGIQFPPKAFEGQYGMRRVNAAAATGNGAFTGGNRAEDVNEAMSRVVPPILLEKDSAAFRAILAAIAGVALAAENQRRHDKTEVPVDVFRQGRLVESRLVYGQTFVIRSYEIGADRTASIETMMNHFQETALNHVWMSGLAGDGFGATRAMSCNNLIWVVTRMQVHVEQYPAWGNIVEMDTWVAASGKNGMRRDWLVRDYKSGQILARATSIWVMMNRKTRKLSKMPEEVRAEISPYFLERFAIKDEDEMTQKICRLNGSAEYVRSGLTPRRSDLDMNQHVNNVKYIGWMLETVPPAVLDGYELVSMNLEYRRECGQSDVVQSMTSLEPSTSDSQSDGSSLELKRITNGTHDGGCNGASNGACSGRPNASLNGASNGALNPFSHAAAPSARMPEIKAADGGNLQFVHLLRMESDGAEIVRGRTRWRPKKLNHSQLS</sequence>
<keyword evidence="3 11" id="KW-0444">Lipid biosynthesis</keyword>
<dbReference type="CDD" id="cd00586">
    <property type="entry name" value="4HBT"/>
    <property type="match status" value="1"/>
</dbReference>
<dbReference type="RefSeq" id="XP_024360211.1">
    <property type="nucleotide sequence ID" value="XM_024504443.2"/>
</dbReference>
<evidence type="ECO:0000256" key="10">
    <source>
        <dbReference type="ARBA" id="ARBA00023160"/>
    </source>
</evidence>
<protein>
    <recommendedName>
        <fullName evidence="11">Acyl-[acyl-carrier-protein] hydrolase</fullName>
        <ecNumber evidence="11">3.1.2.-</ecNumber>
    </recommendedName>
</protein>
<dbReference type="OrthoDB" id="618395at2759"/>
<dbReference type="GO" id="GO:0000036">
    <property type="term" value="F:acyl carrier activity"/>
    <property type="evidence" value="ECO:0000318"/>
    <property type="project" value="GO_Central"/>
</dbReference>
<evidence type="ECO:0000256" key="4">
    <source>
        <dbReference type="ARBA" id="ARBA00022528"/>
    </source>
</evidence>
<organism evidence="15">
    <name type="scientific">Physcomitrium patens</name>
    <name type="common">Spreading-leaved earth moss</name>
    <name type="synonym">Physcomitrella patens</name>
    <dbReference type="NCBI Taxonomy" id="3218"/>
    <lineage>
        <taxon>Eukaryota</taxon>
        <taxon>Viridiplantae</taxon>
        <taxon>Streptophyta</taxon>
        <taxon>Embryophyta</taxon>
        <taxon>Bryophyta</taxon>
        <taxon>Bryophytina</taxon>
        <taxon>Bryopsida</taxon>
        <taxon>Funariidae</taxon>
        <taxon>Funariales</taxon>
        <taxon>Funariaceae</taxon>
        <taxon>Physcomitrium</taxon>
    </lineage>
</organism>
<evidence type="ECO:0000256" key="11">
    <source>
        <dbReference type="RuleBase" id="RU363096"/>
    </source>
</evidence>
<feature type="region of interest" description="Disordered" evidence="12">
    <location>
        <begin position="382"/>
        <end position="407"/>
    </location>
</feature>
<name>A0A2K1IN40_PHYPA</name>
<dbReference type="GeneID" id="112274729"/>
<keyword evidence="6 11" id="KW-0378">Hydrolase</keyword>
<evidence type="ECO:0000256" key="1">
    <source>
        <dbReference type="ARBA" id="ARBA00004229"/>
    </source>
</evidence>
<evidence type="ECO:0000313" key="17">
    <source>
        <dbReference type="Proteomes" id="UP000006727"/>
    </source>
</evidence>
<comment type="similarity">
    <text evidence="2 11">Belongs to the acyl-ACP thioesterase family.</text>
</comment>
<dbReference type="GO" id="GO:0016297">
    <property type="term" value="F:fatty acyl-[ACP] hydrolase activity"/>
    <property type="evidence" value="ECO:0000318"/>
    <property type="project" value="GO_Central"/>
</dbReference>
<dbReference type="Gene3D" id="3.10.129.10">
    <property type="entry name" value="Hotdog Thioesterase"/>
    <property type="match status" value="1"/>
</dbReference>
<feature type="compositionally biased region" description="Low complexity" evidence="12">
    <location>
        <begin position="389"/>
        <end position="399"/>
    </location>
</feature>
<evidence type="ECO:0000256" key="8">
    <source>
        <dbReference type="ARBA" id="ARBA00022946"/>
    </source>
</evidence>
<evidence type="ECO:0000256" key="2">
    <source>
        <dbReference type="ARBA" id="ARBA00006500"/>
    </source>
</evidence>
<evidence type="ECO:0000313" key="16">
    <source>
        <dbReference type="EnsemblPlants" id="Pp3c22_11160V3.1"/>
    </source>
</evidence>
<dbReference type="InterPro" id="IPR049427">
    <property type="entry name" value="Acyl-ACP_TE_C"/>
</dbReference>
<dbReference type="Pfam" id="PF20791">
    <property type="entry name" value="Acyl-ACP_TE_C"/>
    <property type="match status" value="1"/>
</dbReference>
<evidence type="ECO:0000259" key="14">
    <source>
        <dbReference type="Pfam" id="PF20791"/>
    </source>
</evidence>
<dbReference type="GO" id="GO:0009507">
    <property type="term" value="C:chloroplast"/>
    <property type="evidence" value="ECO:0007669"/>
    <property type="project" value="UniProtKB-SubCell"/>
</dbReference>
<dbReference type="OMA" id="SAITMEY"/>
<dbReference type="InterPro" id="IPR045023">
    <property type="entry name" value="FATA/B"/>
</dbReference>
<keyword evidence="4 11" id="KW-0150">Chloroplast</keyword>
<gene>
    <name evidence="16" type="primary">LOC112274729</name>
    <name evidence="15" type="ORF">PHYPA_027009</name>
</gene>
<dbReference type="PANTHER" id="PTHR31727:SF5">
    <property type="entry name" value="ACYL-[ACYL-CARRIER-PROTEIN] HYDROLASE"/>
    <property type="match status" value="1"/>
</dbReference>
<reference evidence="15 17" key="2">
    <citation type="journal article" date="2018" name="Plant J.">
        <title>The Physcomitrella patens chromosome-scale assembly reveals moss genome structure and evolution.</title>
        <authorList>
            <person name="Lang D."/>
            <person name="Ullrich K.K."/>
            <person name="Murat F."/>
            <person name="Fuchs J."/>
            <person name="Jenkins J."/>
            <person name="Haas F.B."/>
            <person name="Piednoel M."/>
            <person name="Gundlach H."/>
            <person name="Van Bel M."/>
            <person name="Meyberg R."/>
            <person name="Vives C."/>
            <person name="Morata J."/>
            <person name="Symeonidi A."/>
            <person name="Hiss M."/>
            <person name="Muchero W."/>
            <person name="Kamisugi Y."/>
            <person name="Saleh O."/>
            <person name="Blanc G."/>
            <person name="Decker E.L."/>
            <person name="van Gessel N."/>
            <person name="Grimwood J."/>
            <person name="Hayes R.D."/>
            <person name="Graham S.W."/>
            <person name="Gunter L.E."/>
            <person name="McDaniel S.F."/>
            <person name="Hoernstein S.N.W."/>
            <person name="Larsson A."/>
            <person name="Li F.W."/>
            <person name="Perroud P.F."/>
            <person name="Phillips J."/>
            <person name="Ranjan P."/>
            <person name="Rokshar D.S."/>
            <person name="Rothfels C.J."/>
            <person name="Schneider L."/>
            <person name="Shu S."/>
            <person name="Stevenson D.W."/>
            <person name="Thummler F."/>
            <person name="Tillich M."/>
            <person name="Villarreal Aguilar J.C."/>
            <person name="Widiez T."/>
            <person name="Wong G.K."/>
            <person name="Wymore A."/>
            <person name="Zhang Y."/>
            <person name="Zimmer A.D."/>
            <person name="Quatrano R.S."/>
            <person name="Mayer K.F.X."/>
            <person name="Goodstein D."/>
            <person name="Casacuberta J.M."/>
            <person name="Vandepoele K."/>
            <person name="Reski R."/>
            <person name="Cuming A.C."/>
            <person name="Tuskan G.A."/>
            <person name="Maumus F."/>
            <person name="Salse J."/>
            <person name="Schmutz J."/>
            <person name="Rensing S.A."/>
        </authorList>
    </citation>
    <scope>NUCLEOTIDE SEQUENCE [LARGE SCALE GENOMIC DNA]</scope>
    <source>
        <strain evidence="16 17">cv. Gransden 2004</strain>
    </source>
</reference>
<keyword evidence="5 11" id="KW-0934">Plastid</keyword>
<evidence type="ECO:0000313" key="15">
    <source>
        <dbReference type="EMBL" id="PNR30693.1"/>
    </source>
</evidence>
<comment type="subcellular location">
    <subcellularLocation>
        <location evidence="1 11">Plastid</location>
        <location evidence="1 11">Chloroplast</location>
    </subcellularLocation>
</comment>
<dbReference type="InterPro" id="IPR029069">
    <property type="entry name" value="HotDog_dom_sf"/>
</dbReference>
<dbReference type="Pfam" id="PF01643">
    <property type="entry name" value="Acyl-ACP_TE"/>
    <property type="match status" value="1"/>
</dbReference>
<reference evidence="15 17" key="1">
    <citation type="journal article" date="2008" name="Science">
        <title>The Physcomitrella genome reveals evolutionary insights into the conquest of land by plants.</title>
        <authorList>
            <person name="Rensing S."/>
            <person name="Lang D."/>
            <person name="Zimmer A."/>
            <person name="Terry A."/>
            <person name="Salamov A."/>
            <person name="Shapiro H."/>
            <person name="Nishiyama T."/>
            <person name="Perroud P.-F."/>
            <person name="Lindquist E."/>
            <person name="Kamisugi Y."/>
            <person name="Tanahashi T."/>
            <person name="Sakakibara K."/>
            <person name="Fujita T."/>
            <person name="Oishi K."/>
            <person name="Shin-I T."/>
            <person name="Kuroki Y."/>
            <person name="Toyoda A."/>
            <person name="Suzuki Y."/>
            <person name="Hashimoto A."/>
            <person name="Yamaguchi K."/>
            <person name="Sugano A."/>
            <person name="Kohara Y."/>
            <person name="Fujiyama A."/>
            <person name="Anterola A."/>
            <person name="Aoki S."/>
            <person name="Ashton N."/>
            <person name="Barbazuk W.B."/>
            <person name="Barker E."/>
            <person name="Bennetzen J."/>
            <person name="Bezanilla M."/>
            <person name="Blankenship R."/>
            <person name="Cho S.H."/>
            <person name="Dutcher S."/>
            <person name="Estelle M."/>
            <person name="Fawcett J.A."/>
            <person name="Gundlach H."/>
            <person name="Hanada K."/>
            <person name="Heyl A."/>
            <person name="Hicks K.A."/>
            <person name="Hugh J."/>
            <person name="Lohr M."/>
            <person name="Mayer K."/>
            <person name="Melkozernov A."/>
            <person name="Murata T."/>
            <person name="Nelson D."/>
            <person name="Pils B."/>
            <person name="Prigge M."/>
            <person name="Reiss B."/>
            <person name="Renner T."/>
            <person name="Rombauts S."/>
            <person name="Rushton P."/>
            <person name="Sanderfoot A."/>
            <person name="Schween G."/>
            <person name="Shiu S.-H."/>
            <person name="Stueber K."/>
            <person name="Theodoulou F.L."/>
            <person name="Tu H."/>
            <person name="Van de Peer Y."/>
            <person name="Verrier P.J."/>
            <person name="Waters E."/>
            <person name="Wood A."/>
            <person name="Yang L."/>
            <person name="Cove D."/>
            <person name="Cuming A."/>
            <person name="Hasebe M."/>
            <person name="Lucas S."/>
            <person name="Mishler D.B."/>
            <person name="Reski R."/>
            <person name="Grigoriev I."/>
            <person name="Quatrano R.S."/>
            <person name="Boore J.L."/>
        </authorList>
    </citation>
    <scope>NUCLEOTIDE SEQUENCE [LARGE SCALE GENOMIC DNA]</scope>
    <source>
        <strain evidence="16 17">cv. Gransden 2004</strain>
    </source>
</reference>
<keyword evidence="9 11" id="KW-0443">Lipid metabolism</keyword>
<evidence type="ECO:0000256" key="5">
    <source>
        <dbReference type="ARBA" id="ARBA00022640"/>
    </source>
</evidence>
<proteinExistence type="inferred from homology"/>
<evidence type="ECO:0000256" key="12">
    <source>
        <dbReference type="SAM" id="MobiDB-lite"/>
    </source>
</evidence>
<dbReference type="InterPro" id="IPR002864">
    <property type="entry name" value="Acyl-ACP_thioesterase_NHD"/>
</dbReference>
<evidence type="ECO:0000256" key="3">
    <source>
        <dbReference type="ARBA" id="ARBA00022516"/>
    </source>
</evidence>
<evidence type="ECO:0000259" key="13">
    <source>
        <dbReference type="Pfam" id="PF01643"/>
    </source>
</evidence>
<dbReference type="EMBL" id="ABEU02000022">
    <property type="protein sequence ID" value="PNR30693.1"/>
    <property type="molecule type" value="Genomic_DNA"/>
</dbReference>
<dbReference type="STRING" id="3218.A0A2K1IN40"/>
<dbReference type="EnsemblPlants" id="Pp3c22_11160V3.1">
    <property type="protein sequence ID" value="Pp3c22_11160V3.1"/>
    <property type="gene ID" value="Pp3c22_11160"/>
</dbReference>
<dbReference type="AlphaFoldDB" id="A0A2K1IN40"/>
<keyword evidence="7 11" id="KW-0276">Fatty acid metabolism</keyword>
<accession>A0A2K1IN40</accession>
<dbReference type="Gramene" id="Pp3c22_11160V3.2">
    <property type="protein sequence ID" value="Pp3c22_11160V3.2"/>
    <property type="gene ID" value="Pp3c22_11160"/>
</dbReference>
<dbReference type="Gramene" id="Pp3c22_11160V3.1">
    <property type="protein sequence ID" value="Pp3c22_11160V3.1"/>
    <property type="gene ID" value="Pp3c22_11160"/>
</dbReference>
<evidence type="ECO:0000256" key="6">
    <source>
        <dbReference type="ARBA" id="ARBA00022801"/>
    </source>
</evidence>